<name>A0A829R3C0_LISGR</name>
<dbReference type="PROSITE" id="PS51257">
    <property type="entry name" value="PROKAR_LIPOPROTEIN"/>
    <property type="match status" value="1"/>
</dbReference>
<dbReference type="Proteomes" id="UP000019251">
    <property type="component" value="Unassembled WGS sequence"/>
</dbReference>
<comment type="caution">
    <text evidence="2">The sequence shown here is derived from an EMBL/GenBank/DDBJ whole genome shotgun (WGS) entry which is preliminary data.</text>
</comment>
<feature type="domain" description="DUF4467" evidence="1">
    <location>
        <begin position="26"/>
        <end position="110"/>
    </location>
</feature>
<dbReference type="Gene3D" id="3.10.450.560">
    <property type="match status" value="1"/>
</dbReference>
<accession>A0A829R3C0</accession>
<sequence length="124" mass="14689">MKKRWMFVIISVLSIFVLASCGSGKYDKSIDSVFSLEKDKNVWNNEEKGQINRSKSEVWVFNDGKYIEIDFPGKDYKNKPITYKRYFKLNSKDEYETADFDTKTYIKEDAKLVYHEKNGEQVKE</sequence>
<dbReference type="InterPro" id="IPR028075">
    <property type="entry name" value="DUF4467"/>
</dbReference>
<evidence type="ECO:0000313" key="2">
    <source>
        <dbReference type="EMBL" id="EUJ26629.1"/>
    </source>
</evidence>
<protein>
    <recommendedName>
        <fullName evidence="1">DUF4467 domain-containing protein</fullName>
    </recommendedName>
</protein>
<evidence type="ECO:0000313" key="3">
    <source>
        <dbReference type="Proteomes" id="UP000019251"/>
    </source>
</evidence>
<evidence type="ECO:0000259" key="1">
    <source>
        <dbReference type="Pfam" id="PF14729"/>
    </source>
</evidence>
<dbReference type="RefSeq" id="WP_159099864.1">
    <property type="nucleotide sequence ID" value="NZ_AODG01000015.1"/>
</dbReference>
<organism evidence="2 3">
    <name type="scientific">Listeria grayi FSL F6-1183</name>
    <dbReference type="NCBI Taxonomy" id="1265827"/>
    <lineage>
        <taxon>Bacteria</taxon>
        <taxon>Bacillati</taxon>
        <taxon>Bacillota</taxon>
        <taxon>Bacilli</taxon>
        <taxon>Bacillales</taxon>
        <taxon>Listeriaceae</taxon>
        <taxon>Listeria</taxon>
    </lineage>
</organism>
<gene>
    <name evidence="2" type="ORF">LMUR_12491</name>
</gene>
<dbReference type="Pfam" id="PF14729">
    <property type="entry name" value="DUF4467"/>
    <property type="match status" value="1"/>
</dbReference>
<proteinExistence type="predicted"/>
<reference evidence="2 3" key="1">
    <citation type="submission" date="2012-12" db="EMBL/GenBank/DDBJ databases">
        <title>Novel taxa of Listeriaceae from agricultural environments in the United States.</title>
        <authorList>
            <person name="den Bakker H.C."/>
            <person name="Allred A."/>
            <person name="Warchocki S."/>
            <person name="Wright E.M."/>
            <person name="Burrell A."/>
            <person name="Nightingale K.K."/>
            <person name="Kephart D."/>
            <person name="Wiedmann M."/>
        </authorList>
    </citation>
    <scope>NUCLEOTIDE SEQUENCE [LARGE SCALE GENOMIC DNA]</scope>
    <source>
        <strain evidence="2 3">FSL F6-1183</strain>
    </source>
</reference>
<dbReference type="AlphaFoldDB" id="A0A829R3C0"/>
<dbReference type="EMBL" id="AODG01000015">
    <property type="protein sequence ID" value="EUJ26629.1"/>
    <property type="molecule type" value="Genomic_DNA"/>
</dbReference>